<dbReference type="Proteomes" id="UP000361993">
    <property type="component" value="Unassembled WGS sequence"/>
</dbReference>
<reference evidence="10 16" key="2">
    <citation type="submission" date="2018-08" db="EMBL/GenBank/DDBJ databases">
        <authorList>
            <consortium name="NARMS: The National Antimicrobial Resistance Monitoring System"/>
        </authorList>
    </citation>
    <scope>NUCLEOTIDE SEQUENCE [LARGE SCALE GENOMIC DNA]</scope>
    <source>
        <strain evidence="9 16">CVM N17C171</strain>
        <strain evidence="7 11">CVM N17C548</strain>
        <strain evidence="5 13">FSIS11807978</strain>
        <strain evidence="8 10">FSIS11812579</strain>
        <strain evidence="2 17">FSIS1609200</strain>
        <strain evidence="6 15">FSIS1711007</strain>
    </source>
</reference>
<reference evidence="1 18" key="3">
    <citation type="submission" date="2019-01" db="EMBL/GenBank/DDBJ databases">
        <authorList>
            <consortium name="PulseNet: The National Subtyping Network for Foodborne Disease Surveillance"/>
            <person name="Tarr C.L."/>
            <person name="Trees E."/>
            <person name="Katz L.S."/>
            <person name="Carleton-Romer H.A."/>
            <person name="Stroika S."/>
            <person name="Kucerova Z."/>
            <person name="Roache K.F."/>
            <person name="Sabol A.L."/>
            <person name="Besser J."/>
            <person name="Gerner-Smidt P."/>
        </authorList>
    </citation>
    <scope>NUCLEOTIDE SEQUENCE [LARGE SCALE GENOMIC DNA]</scope>
    <source>
        <strain evidence="3 14">PNUSAC001435</strain>
        <strain evidence="1 18">PNUSAC007828</strain>
    </source>
</reference>
<evidence type="ECO:0000313" key="5">
    <source>
        <dbReference type="EMBL" id="EAK4357704.1"/>
    </source>
</evidence>
<dbReference type="EMBL" id="AABKAB010000008">
    <property type="protein sequence ID" value="EAH8157343.1"/>
    <property type="molecule type" value="Genomic_DNA"/>
</dbReference>
<dbReference type="AlphaFoldDB" id="A0A3K5JRX6"/>
<proteinExistence type="predicted"/>
<dbReference type="RefSeq" id="WP_002779316.1">
    <property type="nucleotide sequence ID" value="NZ_AANHVQ020000013.1"/>
</dbReference>
<dbReference type="Proteomes" id="UP000409545">
    <property type="component" value="Unassembled WGS sequence"/>
</dbReference>
<dbReference type="EMBL" id="AACSIE010000003">
    <property type="protein sequence ID" value="EAL9204351.1"/>
    <property type="molecule type" value="Genomic_DNA"/>
</dbReference>
<sequence length="103" mass="12269">MCFCTLLSYEDFEEYFKILNTKQNVELGNLQNPFFNPTFEKIKDIKIIAIMLDRVKIDNKWYKKGDKIGEAVITDITTKEIILRYDTLDFKIAFKNNDKINIY</sequence>
<dbReference type="Proteomes" id="UP000557830">
    <property type="component" value="Unassembled WGS sequence"/>
</dbReference>
<accession>A0A3K5JRX6</accession>
<dbReference type="Proteomes" id="UP000352088">
    <property type="component" value="Unassembled WGS sequence"/>
</dbReference>
<evidence type="ECO:0000313" key="13">
    <source>
        <dbReference type="Proteomes" id="UP000365807"/>
    </source>
</evidence>
<evidence type="ECO:0000313" key="2">
    <source>
        <dbReference type="EMBL" id="EAJ1077138.1"/>
    </source>
</evidence>
<dbReference type="Proteomes" id="UP000382436">
    <property type="component" value="Unassembled WGS sequence"/>
</dbReference>
<dbReference type="EMBL" id="AACGUZ010000009">
    <property type="protein sequence ID" value="EAK5103835.1"/>
    <property type="molecule type" value="Genomic_DNA"/>
</dbReference>
<evidence type="ECO:0000313" key="12">
    <source>
        <dbReference type="Proteomes" id="UP000361993"/>
    </source>
</evidence>
<protein>
    <submittedName>
        <fullName evidence="9">Transformation system protein</fullName>
    </submittedName>
</protein>
<dbReference type="EMBL" id="AACBVJ010000016">
    <property type="protein sequence ID" value="EAJ9198084.1"/>
    <property type="molecule type" value="Genomic_DNA"/>
</dbReference>
<dbReference type="GeneID" id="66543567"/>
<dbReference type="Proteomes" id="UP000576616">
    <property type="component" value="Unassembled WGS sequence"/>
</dbReference>
<dbReference type="OrthoDB" id="5355638at2"/>
<dbReference type="EMBL" id="AACQHW010000003">
    <property type="protein sequence ID" value="EAL6850588.1"/>
    <property type="molecule type" value="Genomic_DNA"/>
</dbReference>
<comment type="caution">
    <text evidence="9">The sequence shown here is derived from an EMBL/GenBank/DDBJ whole genome shotgun (WGS) entry which is preliminary data.</text>
</comment>
<dbReference type="EMBL" id="AACGFG010000002">
    <property type="protein sequence ID" value="EAK4357704.1"/>
    <property type="molecule type" value="Genomic_DNA"/>
</dbReference>
<reference evidence="4 12" key="1">
    <citation type="submission" date="2018-05" db="EMBL/GenBank/DDBJ databases">
        <authorList>
            <consortium name="GenomeTrakr network: Whole genome sequencing for foodborne pathogen traceback"/>
        </authorList>
    </citation>
    <scope>NUCLEOTIDE SEQUENCE [LARGE SCALE GENOMIC DNA]</scope>
    <source>
        <strain evidence="4 12">NC_C6016</strain>
    </source>
</reference>
<evidence type="ECO:0000313" key="18">
    <source>
        <dbReference type="Proteomes" id="UP000576616"/>
    </source>
</evidence>
<evidence type="ECO:0000313" key="1">
    <source>
        <dbReference type="EMBL" id="EAH8157343.1"/>
    </source>
</evidence>
<dbReference type="EMBL" id="AACDUL010000003">
    <property type="protein sequence ID" value="EAK1509188.1"/>
    <property type="molecule type" value="Genomic_DNA"/>
</dbReference>
<dbReference type="EMBL" id="AABUYW010000009">
    <property type="protein sequence ID" value="EAJ1077138.1"/>
    <property type="molecule type" value="Genomic_DNA"/>
</dbReference>
<evidence type="ECO:0000313" key="16">
    <source>
        <dbReference type="Proteomes" id="UP000411403"/>
    </source>
</evidence>
<evidence type="ECO:0000313" key="7">
    <source>
        <dbReference type="EMBL" id="EAL6850588.1"/>
    </source>
</evidence>
<evidence type="ECO:0000313" key="11">
    <source>
        <dbReference type="Proteomes" id="UP000352088"/>
    </source>
</evidence>
<organism evidence="9 16">
    <name type="scientific">Campylobacter coli</name>
    <dbReference type="NCBI Taxonomy" id="195"/>
    <lineage>
        <taxon>Bacteria</taxon>
        <taxon>Pseudomonadati</taxon>
        <taxon>Campylobacterota</taxon>
        <taxon>Epsilonproteobacteria</taxon>
        <taxon>Campylobacterales</taxon>
        <taxon>Campylobacteraceae</taxon>
        <taxon>Campylobacter</taxon>
    </lineage>
</organism>
<evidence type="ECO:0000313" key="9">
    <source>
        <dbReference type="EMBL" id="EAL9204351.1"/>
    </source>
</evidence>
<evidence type="ECO:0000313" key="4">
    <source>
        <dbReference type="EMBL" id="EAK1509188.1"/>
    </source>
</evidence>
<evidence type="ECO:0000313" key="3">
    <source>
        <dbReference type="EMBL" id="EAJ9198084.1"/>
    </source>
</evidence>
<gene>
    <name evidence="6" type="ORF">B9Q54_06080</name>
    <name evidence="2" type="ORF">BU953_05885</name>
    <name evidence="3" type="ORF">BZ274_07910</name>
    <name evidence="5" type="ORF">C6T04_01995</name>
    <name evidence="4" type="ORF">CJD00_02660</name>
    <name evidence="7" type="ORF">DSX26_03795</name>
    <name evidence="8" type="ORF">DYF97_05330</name>
    <name evidence="9" type="ORF">DYU70_04145</name>
    <name evidence="1" type="ORF">ES716_05330</name>
</gene>
<evidence type="ECO:0000313" key="15">
    <source>
        <dbReference type="Proteomes" id="UP000409545"/>
    </source>
</evidence>
<evidence type="ECO:0000313" key="10">
    <source>
        <dbReference type="Proteomes" id="UP000333665"/>
    </source>
</evidence>
<evidence type="ECO:0000313" key="14">
    <source>
        <dbReference type="Proteomes" id="UP000382436"/>
    </source>
</evidence>
<evidence type="ECO:0000313" key="17">
    <source>
        <dbReference type="Proteomes" id="UP000557830"/>
    </source>
</evidence>
<evidence type="ECO:0000313" key="8">
    <source>
        <dbReference type="EMBL" id="EAL8416794.1"/>
    </source>
</evidence>
<dbReference type="Proteomes" id="UP000365807">
    <property type="component" value="Unassembled WGS sequence"/>
</dbReference>
<dbReference type="Proteomes" id="UP000411403">
    <property type="component" value="Unassembled WGS sequence"/>
</dbReference>
<dbReference type="Proteomes" id="UP000333665">
    <property type="component" value="Unassembled WGS sequence"/>
</dbReference>
<evidence type="ECO:0000313" key="6">
    <source>
        <dbReference type="EMBL" id="EAK5103835.1"/>
    </source>
</evidence>
<dbReference type="EMBL" id="AACRQU010000010">
    <property type="protein sequence ID" value="EAL8416794.1"/>
    <property type="molecule type" value="Genomic_DNA"/>
</dbReference>
<name>A0A3K5JRX6_CAMCO</name>